<dbReference type="GO" id="GO:0016887">
    <property type="term" value="F:ATP hydrolysis activity"/>
    <property type="evidence" value="ECO:0007669"/>
    <property type="project" value="InterPro"/>
</dbReference>
<evidence type="ECO:0000313" key="8">
    <source>
        <dbReference type="EMBL" id="KAL0480470.1"/>
    </source>
</evidence>
<reference evidence="8 9" key="1">
    <citation type="submission" date="2024-03" db="EMBL/GenBank/DDBJ databases">
        <title>The Acrasis kona genome and developmental transcriptomes reveal deep origins of eukaryotic multicellular pathways.</title>
        <authorList>
            <person name="Sheikh S."/>
            <person name="Fu C.-J."/>
            <person name="Brown M.W."/>
            <person name="Baldauf S.L."/>
        </authorList>
    </citation>
    <scope>NUCLEOTIDE SEQUENCE [LARGE SCALE GENOMIC DNA]</scope>
    <source>
        <strain evidence="8 9">ATCC MYA-3509</strain>
    </source>
</reference>
<evidence type="ECO:0000256" key="6">
    <source>
        <dbReference type="ARBA" id="ARBA00023242"/>
    </source>
</evidence>
<dbReference type="CDD" id="cd00009">
    <property type="entry name" value="AAA"/>
    <property type="match status" value="1"/>
</dbReference>
<dbReference type="PANTHER" id="PTHR11669:SF9">
    <property type="entry name" value="REPLICATION FACTOR C SUBUNIT 5"/>
    <property type="match status" value="1"/>
</dbReference>
<comment type="similarity">
    <text evidence="2">Belongs to the activator 1 small subunits family.</text>
</comment>
<dbReference type="Pfam" id="PF00004">
    <property type="entry name" value="AAA"/>
    <property type="match status" value="1"/>
</dbReference>
<feature type="domain" description="AAA+ ATPase" evidence="7">
    <location>
        <begin position="45"/>
        <end position="172"/>
    </location>
</feature>
<evidence type="ECO:0000256" key="5">
    <source>
        <dbReference type="ARBA" id="ARBA00022840"/>
    </source>
</evidence>
<dbReference type="NCBIfam" id="NF001679">
    <property type="entry name" value="PRK00440.1"/>
    <property type="match status" value="1"/>
</dbReference>
<accession>A0AAW2YTF9</accession>
<dbReference type="Gene3D" id="3.40.50.300">
    <property type="entry name" value="P-loop containing nucleotide triphosphate hydrolases"/>
    <property type="match status" value="1"/>
</dbReference>
<dbReference type="CDD" id="cd18140">
    <property type="entry name" value="HLD_clamp_RFC"/>
    <property type="match status" value="1"/>
</dbReference>
<dbReference type="SMART" id="SM00382">
    <property type="entry name" value="AAA"/>
    <property type="match status" value="1"/>
</dbReference>
<organism evidence="8 9">
    <name type="scientific">Acrasis kona</name>
    <dbReference type="NCBI Taxonomy" id="1008807"/>
    <lineage>
        <taxon>Eukaryota</taxon>
        <taxon>Discoba</taxon>
        <taxon>Heterolobosea</taxon>
        <taxon>Tetramitia</taxon>
        <taxon>Eutetramitia</taxon>
        <taxon>Acrasidae</taxon>
        <taxon>Acrasis</taxon>
    </lineage>
</organism>
<evidence type="ECO:0000259" key="7">
    <source>
        <dbReference type="SMART" id="SM00382"/>
    </source>
</evidence>
<dbReference type="InterPro" id="IPR003593">
    <property type="entry name" value="AAA+_ATPase"/>
</dbReference>
<dbReference type="InterPro" id="IPR027417">
    <property type="entry name" value="P-loop_NTPase"/>
</dbReference>
<evidence type="ECO:0000256" key="1">
    <source>
        <dbReference type="ARBA" id="ARBA00004123"/>
    </source>
</evidence>
<dbReference type="GO" id="GO:0003677">
    <property type="term" value="F:DNA binding"/>
    <property type="evidence" value="ECO:0007669"/>
    <property type="project" value="InterPro"/>
</dbReference>
<dbReference type="SUPFAM" id="SSF48019">
    <property type="entry name" value="post-AAA+ oligomerization domain-like"/>
    <property type="match status" value="1"/>
</dbReference>
<dbReference type="FunFam" id="1.10.8.60:FF:000012">
    <property type="entry name" value="Replication factor C subunit 4"/>
    <property type="match status" value="1"/>
</dbReference>
<dbReference type="EMBL" id="JAOPGA020000657">
    <property type="protein sequence ID" value="KAL0480470.1"/>
    <property type="molecule type" value="Genomic_DNA"/>
</dbReference>
<dbReference type="FunFam" id="1.20.272.10:FF:000004">
    <property type="entry name" value="Replication factor C subunit 5"/>
    <property type="match status" value="1"/>
</dbReference>
<proteinExistence type="inferred from homology"/>
<comment type="caution">
    <text evidence="8">The sequence shown here is derived from an EMBL/GenBank/DDBJ whole genome shotgun (WGS) entry which is preliminary data.</text>
</comment>
<evidence type="ECO:0000256" key="2">
    <source>
        <dbReference type="ARBA" id="ARBA00005378"/>
    </source>
</evidence>
<keyword evidence="6" id="KW-0539">Nucleus</keyword>
<dbReference type="InterPro" id="IPR013748">
    <property type="entry name" value="Rep_factorC_C"/>
</dbReference>
<keyword evidence="3" id="KW-0235">DNA replication</keyword>
<dbReference type="GO" id="GO:0005634">
    <property type="term" value="C:nucleus"/>
    <property type="evidence" value="ECO:0007669"/>
    <property type="project" value="UniProtKB-SubCell"/>
</dbReference>
<evidence type="ECO:0000313" key="9">
    <source>
        <dbReference type="Proteomes" id="UP001431209"/>
    </source>
</evidence>
<dbReference type="FunFam" id="3.40.50.300:FF:000129">
    <property type="entry name" value="Replication factor C subunit 5"/>
    <property type="match status" value="1"/>
</dbReference>
<dbReference type="InterPro" id="IPR050238">
    <property type="entry name" value="DNA_Rep/Repair_Clamp_Loader"/>
</dbReference>
<dbReference type="GO" id="GO:0005524">
    <property type="term" value="F:ATP binding"/>
    <property type="evidence" value="ECO:0007669"/>
    <property type="project" value="UniProtKB-KW"/>
</dbReference>
<sequence length="346" mass="39315">MTKKQEESNADNKMWVEKYRPNLLSDLIAHEQIIGTINKLVDANRLPHLLLYGPPGTGKTSTILAVARKMYGKNLASYVLELNASDERGIDVVRDQIKDFASTQKIFSTGFKLIILDEADHMTKDAQAALRRVMEQYTRNTRFCLICNYVNKIIPAVQSRCTRFRFAPLTKQQAISRISDIAQKENVECDAQGLEAIFRLSGGDMRKCLNILQSTTMSFGKVTEDNVHLTTGHPLRKESQLIVNWLFNLGFEEAFNNVLEMKNNKGLALVDIIHDLHSYILRMAINEKIQMFLMEKISDIEYALSFGTNEKLQLSALIGAFQIAKETHANKLDDVEKYMSVANYEV</sequence>
<keyword evidence="5" id="KW-0067">ATP-binding</keyword>
<dbReference type="PANTHER" id="PTHR11669">
    <property type="entry name" value="REPLICATION FACTOR C / DNA POLYMERASE III GAMMA-TAU SUBUNIT"/>
    <property type="match status" value="1"/>
</dbReference>
<protein>
    <submittedName>
        <fullName evidence="8">Replication factor C subunit 3/5</fullName>
    </submittedName>
</protein>
<dbReference type="InterPro" id="IPR003959">
    <property type="entry name" value="ATPase_AAA_core"/>
</dbReference>
<dbReference type="AlphaFoldDB" id="A0AAW2YTF9"/>
<dbReference type="Gene3D" id="1.20.272.10">
    <property type="match status" value="1"/>
</dbReference>
<dbReference type="Gene3D" id="1.10.8.60">
    <property type="match status" value="1"/>
</dbReference>
<dbReference type="Proteomes" id="UP001431209">
    <property type="component" value="Unassembled WGS sequence"/>
</dbReference>
<keyword evidence="4" id="KW-0547">Nucleotide-binding</keyword>
<gene>
    <name evidence="8" type="ORF">AKO1_011015</name>
</gene>
<dbReference type="SUPFAM" id="SSF52540">
    <property type="entry name" value="P-loop containing nucleoside triphosphate hydrolases"/>
    <property type="match status" value="1"/>
</dbReference>
<evidence type="ECO:0000256" key="4">
    <source>
        <dbReference type="ARBA" id="ARBA00022741"/>
    </source>
</evidence>
<comment type="subcellular location">
    <subcellularLocation>
        <location evidence="1">Nucleus</location>
    </subcellularLocation>
</comment>
<dbReference type="GO" id="GO:0006281">
    <property type="term" value="P:DNA repair"/>
    <property type="evidence" value="ECO:0007669"/>
    <property type="project" value="TreeGrafter"/>
</dbReference>
<dbReference type="InterPro" id="IPR008921">
    <property type="entry name" value="DNA_pol3_clamp-load_cplx_C"/>
</dbReference>
<dbReference type="GO" id="GO:0005663">
    <property type="term" value="C:DNA replication factor C complex"/>
    <property type="evidence" value="ECO:0007669"/>
    <property type="project" value="TreeGrafter"/>
</dbReference>
<name>A0AAW2YTF9_9EUKA</name>
<dbReference type="Pfam" id="PF08542">
    <property type="entry name" value="Rep_fac_C"/>
    <property type="match status" value="1"/>
</dbReference>
<dbReference type="GO" id="GO:0006261">
    <property type="term" value="P:DNA-templated DNA replication"/>
    <property type="evidence" value="ECO:0007669"/>
    <property type="project" value="TreeGrafter"/>
</dbReference>
<dbReference type="InterPro" id="IPR047854">
    <property type="entry name" value="RFC_lid"/>
</dbReference>
<dbReference type="GO" id="GO:0003689">
    <property type="term" value="F:DNA clamp loader activity"/>
    <property type="evidence" value="ECO:0007669"/>
    <property type="project" value="TreeGrafter"/>
</dbReference>
<keyword evidence="9" id="KW-1185">Reference proteome</keyword>
<evidence type="ECO:0000256" key="3">
    <source>
        <dbReference type="ARBA" id="ARBA00022705"/>
    </source>
</evidence>